<sequence length="590" mass="62747">MALVIRYGVYVLLVGALAYPLGLYMYNVMFEKKNALTGLVGPLEKATYKVLGIDPDKPMNGKRYLSSLLLFSLIGFLVLFLMLVTQASLVHDKGFVGMDIAQAFNTAASFVTNTNWQSYTPETQMTPVVQALGLSVQNFLAPAAGMAVLFALVRGLIQTKTGTIGNFWKDMTRILLYILIPVNLVLSLLLVSQGVVQTMNGTQTAKLLEPVAVNAKGEWIENAIIDEEHDVVIVDGTIVPDAKIITEQALPSGLAASQIAIKQSGTNGGGYFLTNAAHPYENPTPFTNVLEVVSILLIPAALCFTFGKALKDMKQGRAIFWAMLICLLLSTLVIALGEHAGLGLDPAMALEGKETRFGIVGSSIWSSFTTAASSGSVNAMLDSTSPVAQLAMLLVMQLGEVIFGGAGCGLYGMLAFVILTVFIAGLMVGRTPEFAGKKIEPYEMKWAVVMVLAAPFAILLGSTIACLDPATMDSVSASGPHAFTQILYAFTSAGANNGSALSGFVSHTVLLDTLLGAMMLFARFVPMAAAIFMAQHLSRKQMVASTSGTLCTSNALFVFLLILIVVVIGALSFFPALALGPIAEWTQMIH</sequence>
<dbReference type="Proteomes" id="UP000308836">
    <property type="component" value="Unassembled WGS sequence"/>
</dbReference>
<gene>
    <name evidence="1" type="primary">kdpA</name>
    <name evidence="1" type="ORF">E5336_03000</name>
</gene>
<organism evidence="1 2">
    <name type="scientific">Dubosiella muris</name>
    <dbReference type="NCBI Taxonomy" id="3038133"/>
    <lineage>
        <taxon>Bacteria</taxon>
        <taxon>Bacillati</taxon>
        <taxon>Bacillota</taxon>
        <taxon>Erysipelotrichia</taxon>
        <taxon>Erysipelotrichales</taxon>
        <taxon>Erysipelotrichaceae</taxon>
        <taxon>Dubosiella</taxon>
    </lineage>
</organism>
<protein>
    <submittedName>
        <fullName evidence="1">Potassium-transporting ATPase subunit KdpA</fullName>
    </submittedName>
</protein>
<dbReference type="EMBL" id="SRYG01000004">
    <property type="protein sequence ID" value="TGY66800.1"/>
    <property type="molecule type" value="Genomic_DNA"/>
</dbReference>
<evidence type="ECO:0000313" key="2">
    <source>
        <dbReference type="Proteomes" id="UP000308836"/>
    </source>
</evidence>
<keyword evidence="2" id="KW-1185">Reference proteome</keyword>
<accession>A0AC61RA13</accession>
<proteinExistence type="predicted"/>
<reference evidence="1" key="1">
    <citation type="submission" date="2019-04" db="EMBL/GenBank/DDBJ databases">
        <title>Microbes associate with the intestines of laboratory mice.</title>
        <authorList>
            <person name="Navarre W."/>
            <person name="Wong E."/>
            <person name="Huang K."/>
            <person name="Tropini C."/>
            <person name="Ng K."/>
            <person name="Yu B."/>
        </authorList>
    </citation>
    <scope>NUCLEOTIDE SEQUENCE</scope>
    <source>
        <strain evidence="1">NM09_H32</strain>
    </source>
</reference>
<name>A0AC61RA13_9FIRM</name>
<evidence type="ECO:0000313" key="1">
    <source>
        <dbReference type="EMBL" id="TGY66800.1"/>
    </source>
</evidence>
<comment type="caution">
    <text evidence="1">The sequence shown here is derived from an EMBL/GenBank/DDBJ whole genome shotgun (WGS) entry which is preliminary data.</text>
</comment>